<name>A0A397U561_9GLOM</name>
<dbReference type="Gene3D" id="2.40.10.10">
    <property type="entry name" value="Trypsin-like serine proteases"/>
    <property type="match status" value="2"/>
</dbReference>
<dbReference type="AlphaFoldDB" id="A0A397U561"/>
<protein>
    <submittedName>
        <fullName evidence="2">Trypsin-like cysteine/serine peptidase domain-containing protein</fullName>
    </submittedName>
</protein>
<organism evidence="2 3">
    <name type="scientific">Gigaspora rosea</name>
    <dbReference type="NCBI Taxonomy" id="44941"/>
    <lineage>
        <taxon>Eukaryota</taxon>
        <taxon>Fungi</taxon>
        <taxon>Fungi incertae sedis</taxon>
        <taxon>Mucoromycota</taxon>
        <taxon>Glomeromycotina</taxon>
        <taxon>Glomeromycetes</taxon>
        <taxon>Diversisporales</taxon>
        <taxon>Gigasporaceae</taxon>
        <taxon>Gigaspora</taxon>
    </lineage>
</organism>
<evidence type="ECO:0000256" key="1">
    <source>
        <dbReference type="SAM" id="SignalP"/>
    </source>
</evidence>
<dbReference type="CDD" id="cd21112">
    <property type="entry name" value="alphaLP-like"/>
    <property type="match status" value="1"/>
</dbReference>
<keyword evidence="1" id="KW-0732">Signal</keyword>
<dbReference type="InterPro" id="IPR009003">
    <property type="entry name" value="Peptidase_S1_PA"/>
</dbReference>
<dbReference type="EMBL" id="QKWP01002301">
    <property type="protein sequence ID" value="RIB03889.1"/>
    <property type="molecule type" value="Genomic_DNA"/>
</dbReference>
<evidence type="ECO:0000313" key="3">
    <source>
        <dbReference type="Proteomes" id="UP000266673"/>
    </source>
</evidence>
<comment type="caution">
    <text evidence="2">The sequence shown here is derived from an EMBL/GenBank/DDBJ whole genome shotgun (WGS) entry which is preliminary data.</text>
</comment>
<reference evidence="2 3" key="1">
    <citation type="submission" date="2018-06" db="EMBL/GenBank/DDBJ databases">
        <title>Comparative genomics reveals the genomic features of Rhizophagus irregularis, R. cerebriforme, R. diaphanum and Gigaspora rosea, and their symbiotic lifestyle signature.</title>
        <authorList>
            <person name="Morin E."/>
            <person name="San Clemente H."/>
            <person name="Chen E.C.H."/>
            <person name="De La Providencia I."/>
            <person name="Hainaut M."/>
            <person name="Kuo A."/>
            <person name="Kohler A."/>
            <person name="Murat C."/>
            <person name="Tang N."/>
            <person name="Roy S."/>
            <person name="Loubradou J."/>
            <person name="Henrissat B."/>
            <person name="Grigoriev I.V."/>
            <person name="Corradi N."/>
            <person name="Roux C."/>
            <person name="Martin F.M."/>
        </authorList>
    </citation>
    <scope>NUCLEOTIDE SEQUENCE [LARGE SCALE GENOMIC DNA]</scope>
    <source>
        <strain evidence="2 3">DAOM 194757</strain>
    </source>
</reference>
<proteinExistence type="predicted"/>
<evidence type="ECO:0000313" key="2">
    <source>
        <dbReference type="EMBL" id="RIB03889.1"/>
    </source>
</evidence>
<dbReference type="InterPro" id="IPR043504">
    <property type="entry name" value="Peptidase_S1_PA_chymotrypsin"/>
</dbReference>
<gene>
    <name evidence="2" type="ORF">C2G38_2223834</name>
</gene>
<accession>A0A397U561</accession>
<dbReference type="Proteomes" id="UP000266673">
    <property type="component" value="Unassembled WGS sequence"/>
</dbReference>
<dbReference type="OrthoDB" id="2428722at2759"/>
<sequence length="426" mass="47772">MIKKALTKLILFLFIITLQTHLKIYALSDNSQYASLAKLWNVTNDEVPKLLAREKTLIEASQKLKPLLDGINFCGSYIDTKSNKLFINIKNLSLKDNITNSMKPYQNLLSFNTVNNSLTKLNSTFDKLTNLALQYNATNYIISKQYKVNNIVIYLDPNDYGRNKAFIVNAMQYNPIIKTSTSNKDQPKSTTLESTVIEGRNVSVYVVGGDWLYDHAGNEVCTAGFWISRESRNDQRYLVTAGHCFDNRFANPDGSQTFYTRVFNLVDIGRMTNHSLQLKDLGYILKENNLIVDRPFVKSVGRVARESPIIGSLPSDELEAGSNLCMSGAESRVKCGYIDALDANINFRDGHYVEDVIITTIYSTLGDSGAPVYHSESDDPEDFPDRIIITGIVISGRTGNEEEEVTSVVQPINTILTDDFFLITAN</sequence>
<feature type="signal peptide" evidence="1">
    <location>
        <begin position="1"/>
        <end position="26"/>
    </location>
</feature>
<keyword evidence="3" id="KW-1185">Reference proteome</keyword>
<feature type="chain" id="PRO_5017432392" evidence="1">
    <location>
        <begin position="27"/>
        <end position="426"/>
    </location>
</feature>
<dbReference type="SUPFAM" id="SSF50494">
    <property type="entry name" value="Trypsin-like serine proteases"/>
    <property type="match status" value="1"/>
</dbReference>